<dbReference type="GO" id="GO:0034476">
    <property type="term" value="P:U5 snRNA 3'-end processing"/>
    <property type="evidence" value="ECO:0007669"/>
    <property type="project" value="TreeGrafter"/>
</dbReference>
<dbReference type="STRING" id="905079.L1JPU6"/>
<organism evidence="7">
    <name type="scientific">Guillardia theta (strain CCMP2712)</name>
    <name type="common">Cryptophyte</name>
    <dbReference type="NCBI Taxonomy" id="905079"/>
    <lineage>
        <taxon>Eukaryota</taxon>
        <taxon>Cryptophyceae</taxon>
        <taxon>Pyrenomonadales</taxon>
        <taxon>Geminigeraceae</taxon>
        <taxon>Guillardia</taxon>
    </lineage>
</organism>
<dbReference type="PANTHER" id="PTHR11097:SF8">
    <property type="entry name" value="EXOSOME COMPLEX COMPONENT RRP42"/>
    <property type="match status" value="1"/>
</dbReference>
<keyword evidence="5" id="KW-0271">Exosome</keyword>
<dbReference type="AlphaFoldDB" id="L1JPU6"/>
<accession>L1JPU6</accession>
<dbReference type="EnsemblProtists" id="EKX50269">
    <property type="protein sequence ID" value="EKX50269"/>
    <property type="gene ID" value="GUITHDRAFT_104084"/>
</dbReference>
<dbReference type="GO" id="GO:0005730">
    <property type="term" value="C:nucleolus"/>
    <property type="evidence" value="ECO:0007669"/>
    <property type="project" value="UniProtKB-SubCell"/>
</dbReference>
<reference evidence="8" key="3">
    <citation type="submission" date="2016-03" db="UniProtKB">
        <authorList>
            <consortium name="EnsemblProtists"/>
        </authorList>
    </citation>
    <scope>IDENTIFICATION</scope>
</reference>
<reference evidence="7 9" key="1">
    <citation type="journal article" date="2012" name="Nature">
        <title>Algal genomes reveal evolutionary mosaicism and the fate of nucleomorphs.</title>
        <authorList>
            <consortium name="DOE Joint Genome Institute"/>
            <person name="Curtis B.A."/>
            <person name="Tanifuji G."/>
            <person name="Burki F."/>
            <person name="Gruber A."/>
            <person name="Irimia M."/>
            <person name="Maruyama S."/>
            <person name="Arias M.C."/>
            <person name="Ball S.G."/>
            <person name="Gile G.H."/>
            <person name="Hirakawa Y."/>
            <person name="Hopkins J.F."/>
            <person name="Kuo A."/>
            <person name="Rensing S.A."/>
            <person name="Schmutz J."/>
            <person name="Symeonidi A."/>
            <person name="Elias M."/>
            <person name="Eveleigh R.J."/>
            <person name="Herman E.K."/>
            <person name="Klute M.J."/>
            <person name="Nakayama T."/>
            <person name="Obornik M."/>
            <person name="Reyes-Prieto A."/>
            <person name="Armbrust E.V."/>
            <person name="Aves S.J."/>
            <person name="Beiko R.G."/>
            <person name="Coutinho P."/>
            <person name="Dacks J.B."/>
            <person name="Durnford D.G."/>
            <person name="Fast N.M."/>
            <person name="Green B.R."/>
            <person name="Grisdale C.J."/>
            <person name="Hempel F."/>
            <person name="Henrissat B."/>
            <person name="Hoppner M.P."/>
            <person name="Ishida K."/>
            <person name="Kim E."/>
            <person name="Koreny L."/>
            <person name="Kroth P.G."/>
            <person name="Liu Y."/>
            <person name="Malik S.B."/>
            <person name="Maier U.G."/>
            <person name="McRose D."/>
            <person name="Mock T."/>
            <person name="Neilson J.A."/>
            <person name="Onodera N.T."/>
            <person name="Poole A.M."/>
            <person name="Pritham E.J."/>
            <person name="Richards T.A."/>
            <person name="Rocap G."/>
            <person name="Roy S.W."/>
            <person name="Sarai C."/>
            <person name="Schaack S."/>
            <person name="Shirato S."/>
            <person name="Slamovits C.H."/>
            <person name="Spencer D.F."/>
            <person name="Suzuki S."/>
            <person name="Worden A.Z."/>
            <person name="Zauner S."/>
            <person name="Barry K."/>
            <person name="Bell C."/>
            <person name="Bharti A.K."/>
            <person name="Crow J.A."/>
            <person name="Grimwood J."/>
            <person name="Kramer R."/>
            <person name="Lindquist E."/>
            <person name="Lucas S."/>
            <person name="Salamov A."/>
            <person name="McFadden G.I."/>
            <person name="Lane C.E."/>
            <person name="Keeling P.J."/>
            <person name="Gray M.W."/>
            <person name="Grigoriev I.V."/>
            <person name="Archibald J.M."/>
        </authorList>
    </citation>
    <scope>NUCLEOTIDE SEQUENCE</scope>
    <source>
        <strain evidence="7 9">CCMP2712</strain>
    </source>
</reference>
<dbReference type="PaxDb" id="55529-EKX50269"/>
<dbReference type="Gene3D" id="3.30.230.70">
    <property type="entry name" value="GHMP Kinase, N-terminal domain"/>
    <property type="match status" value="1"/>
</dbReference>
<dbReference type="GO" id="GO:0000467">
    <property type="term" value="P:exonucleolytic trimming to generate mature 3'-end of 5.8S rRNA from tricistronic rRNA transcript (SSU-rRNA, 5.8S rRNA, LSU-rRNA)"/>
    <property type="evidence" value="ECO:0007669"/>
    <property type="project" value="TreeGrafter"/>
</dbReference>
<dbReference type="GO" id="GO:0071035">
    <property type="term" value="P:nuclear polyadenylation-dependent rRNA catabolic process"/>
    <property type="evidence" value="ECO:0007669"/>
    <property type="project" value="TreeGrafter"/>
</dbReference>
<dbReference type="GO" id="GO:0000176">
    <property type="term" value="C:nuclear exosome (RNase complex)"/>
    <property type="evidence" value="ECO:0007669"/>
    <property type="project" value="TreeGrafter"/>
</dbReference>
<sequence length="498" mass="56732">MPESHKSSIRLQAMTGLREDGRKSLQSRPVNVEVAVLPNTFGSSRVREAFPAVHAEFSKPHPPGRLGPAPITFSVDFRGIGGPGSSGQERDDEEAVSDYSFLVMSWLLHVKVHLLEADGNLLDASVMAVRAALRSTWFPRMIFKQDGPEDRISVEMDDDRSTYWRLDSINCPLTVSLYRLGSAWVIDPTEGEECAADGRLILAARTVRDDEDVNMFEDEQVLWSNFSHPERSGSNFTIAGPDFPDVLVPNMSRAVICLIDMDGPIERDLIRPLHPNRTTESESDRTIEDVWAHQGELEYEDDDNLRCPWRPEVPPEFRKDFEEREARGLKVDPFKAFGGAPSGGPTKCCDSWGKPIDRKDPVIPEHEWKRLPSYLMFMTLDLQKREERFKVNPGFYGYYKNGVYKTDGDQLGLHPSVPTELLDQHEAFQEYLNDRRDLYEEVLNNPKTQPRWIKLIVLAKTIVDKMLQQMESFLATRGEEPVYDITYDDIPVEESSPD</sequence>
<dbReference type="SUPFAM" id="SSF54211">
    <property type="entry name" value="Ribosomal protein S5 domain 2-like"/>
    <property type="match status" value="1"/>
</dbReference>
<evidence type="ECO:0000256" key="6">
    <source>
        <dbReference type="ARBA" id="ARBA00042523"/>
    </source>
</evidence>
<dbReference type="InterPro" id="IPR020568">
    <property type="entry name" value="Ribosomal_Su5_D2-typ_SF"/>
</dbReference>
<comment type="subcellular location">
    <subcellularLocation>
        <location evidence="1">Cytoplasm</location>
    </subcellularLocation>
    <subcellularLocation>
        <location evidence="2">Nucleus</location>
        <location evidence="2">Nucleolus</location>
    </subcellularLocation>
</comment>
<dbReference type="GeneID" id="17306773"/>
<dbReference type="GO" id="GO:0035925">
    <property type="term" value="F:mRNA 3'-UTR AU-rich region binding"/>
    <property type="evidence" value="ECO:0007669"/>
    <property type="project" value="TreeGrafter"/>
</dbReference>
<evidence type="ECO:0000313" key="8">
    <source>
        <dbReference type="EnsemblProtists" id="EKX50269"/>
    </source>
</evidence>
<evidence type="ECO:0000313" key="9">
    <source>
        <dbReference type="Proteomes" id="UP000011087"/>
    </source>
</evidence>
<dbReference type="GO" id="GO:0034473">
    <property type="term" value="P:U1 snRNA 3'-end processing"/>
    <property type="evidence" value="ECO:0007669"/>
    <property type="project" value="TreeGrafter"/>
</dbReference>
<dbReference type="PANTHER" id="PTHR11097">
    <property type="entry name" value="EXOSOME COMPLEX EXONUCLEASE RIBOSOMAL RNA PROCESSING PROTEIN"/>
    <property type="match status" value="1"/>
</dbReference>
<evidence type="ECO:0000256" key="3">
    <source>
        <dbReference type="ARBA" id="ARBA00006678"/>
    </source>
</evidence>
<comment type="similarity">
    <text evidence="3">Belongs to the RNase PH family.</text>
</comment>
<evidence type="ECO:0000256" key="1">
    <source>
        <dbReference type="ARBA" id="ARBA00004496"/>
    </source>
</evidence>
<gene>
    <name evidence="7" type="ORF">GUITHDRAFT_104084</name>
</gene>
<reference evidence="9" key="2">
    <citation type="submission" date="2012-11" db="EMBL/GenBank/DDBJ databases">
        <authorList>
            <person name="Kuo A."/>
            <person name="Curtis B.A."/>
            <person name="Tanifuji G."/>
            <person name="Burki F."/>
            <person name="Gruber A."/>
            <person name="Irimia M."/>
            <person name="Maruyama S."/>
            <person name="Arias M.C."/>
            <person name="Ball S.G."/>
            <person name="Gile G.H."/>
            <person name="Hirakawa Y."/>
            <person name="Hopkins J.F."/>
            <person name="Rensing S.A."/>
            <person name="Schmutz J."/>
            <person name="Symeonidi A."/>
            <person name="Elias M."/>
            <person name="Eveleigh R.J."/>
            <person name="Herman E.K."/>
            <person name="Klute M.J."/>
            <person name="Nakayama T."/>
            <person name="Obornik M."/>
            <person name="Reyes-Prieto A."/>
            <person name="Armbrust E.V."/>
            <person name="Aves S.J."/>
            <person name="Beiko R.G."/>
            <person name="Coutinho P."/>
            <person name="Dacks J.B."/>
            <person name="Durnford D.G."/>
            <person name="Fast N.M."/>
            <person name="Green B.R."/>
            <person name="Grisdale C."/>
            <person name="Hempe F."/>
            <person name="Henrissat B."/>
            <person name="Hoppner M.P."/>
            <person name="Ishida K.-I."/>
            <person name="Kim E."/>
            <person name="Koreny L."/>
            <person name="Kroth P.G."/>
            <person name="Liu Y."/>
            <person name="Malik S.-B."/>
            <person name="Maier U.G."/>
            <person name="McRose D."/>
            <person name="Mock T."/>
            <person name="Neilson J.A."/>
            <person name="Onodera N.T."/>
            <person name="Poole A.M."/>
            <person name="Pritham E.J."/>
            <person name="Richards T.A."/>
            <person name="Rocap G."/>
            <person name="Roy S.W."/>
            <person name="Sarai C."/>
            <person name="Schaack S."/>
            <person name="Shirato S."/>
            <person name="Slamovits C.H."/>
            <person name="Spencer D.F."/>
            <person name="Suzuki S."/>
            <person name="Worden A.Z."/>
            <person name="Zauner S."/>
            <person name="Barry K."/>
            <person name="Bell C."/>
            <person name="Bharti A.K."/>
            <person name="Crow J.A."/>
            <person name="Grimwood J."/>
            <person name="Kramer R."/>
            <person name="Lindquist E."/>
            <person name="Lucas S."/>
            <person name="Salamov A."/>
            <person name="McFadden G.I."/>
            <person name="Lane C.E."/>
            <person name="Keeling P.J."/>
            <person name="Gray M.W."/>
            <person name="Grigoriev I.V."/>
            <person name="Archibald J.M."/>
        </authorList>
    </citation>
    <scope>NUCLEOTIDE SEQUENCE</scope>
    <source>
        <strain evidence="9">CCMP2712</strain>
    </source>
</reference>
<dbReference type="GO" id="GO:0071028">
    <property type="term" value="P:nuclear mRNA surveillance"/>
    <property type="evidence" value="ECO:0007669"/>
    <property type="project" value="TreeGrafter"/>
</dbReference>
<dbReference type="RefSeq" id="XP_005837249.1">
    <property type="nucleotide sequence ID" value="XM_005837192.1"/>
</dbReference>
<dbReference type="InterPro" id="IPR050590">
    <property type="entry name" value="Exosome_comp_Rrp42_subfam"/>
</dbReference>
<dbReference type="eggNOG" id="KOG1612">
    <property type="taxonomic scope" value="Eukaryota"/>
</dbReference>
<keyword evidence="9" id="KW-1185">Reference proteome</keyword>
<dbReference type="Proteomes" id="UP000011087">
    <property type="component" value="Unassembled WGS sequence"/>
</dbReference>
<evidence type="ECO:0000256" key="4">
    <source>
        <dbReference type="ARBA" id="ARBA00022490"/>
    </source>
</evidence>
<dbReference type="KEGG" id="gtt:GUITHDRAFT_104084"/>
<evidence type="ECO:0000256" key="5">
    <source>
        <dbReference type="ARBA" id="ARBA00022835"/>
    </source>
</evidence>
<protein>
    <recommendedName>
        <fullName evidence="6">Ribosomal RNA-processing protein 42</fullName>
    </recommendedName>
</protein>
<dbReference type="OrthoDB" id="272245at2759"/>
<name>L1JPU6_GUITC</name>
<evidence type="ECO:0000256" key="2">
    <source>
        <dbReference type="ARBA" id="ARBA00004604"/>
    </source>
</evidence>
<dbReference type="GO" id="GO:0034475">
    <property type="term" value="P:U4 snRNA 3'-end processing"/>
    <property type="evidence" value="ECO:0007669"/>
    <property type="project" value="TreeGrafter"/>
</dbReference>
<dbReference type="EMBL" id="JH992979">
    <property type="protein sequence ID" value="EKX50269.1"/>
    <property type="molecule type" value="Genomic_DNA"/>
</dbReference>
<keyword evidence="4" id="KW-0963">Cytoplasm</keyword>
<dbReference type="GO" id="GO:0000177">
    <property type="term" value="C:cytoplasmic exosome (RNase complex)"/>
    <property type="evidence" value="ECO:0007669"/>
    <property type="project" value="TreeGrafter"/>
</dbReference>
<evidence type="ECO:0000313" key="7">
    <source>
        <dbReference type="EMBL" id="EKX50269.1"/>
    </source>
</evidence>
<proteinExistence type="inferred from homology"/>
<dbReference type="GO" id="GO:0071038">
    <property type="term" value="P:TRAMP-dependent tRNA surveillance pathway"/>
    <property type="evidence" value="ECO:0007669"/>
    <property type="project" value="TreeGrafter"/>
</dbReference>
<dbReference type="GO" id="GO:0016075">
    <property type="term" value="P:rRNA catabolic process"/>
    <property type="evidence" value="ECO:0007669"/>
    <property type="project" value="TreeGrafter"/>
</dbReference>
<dbReference type="HOGENOM" id="CLU_547982_0_0_1"/>
<dbReference type="InterPro" id="IPR027408">
    <property type="entry name" value="PNPase/RNase_PH_dom_sf"/>
</dbReference>